<feature type="region of interest" description="Disordered" evidence="1">
    <location>
        <begin position="1"/>
        <end position="37"/>
    </location>
</feature>
<proteinExistence type="predicted"/>
<dbReference type="EMBL" id="JBJKFK010000271">
    <property type="protein sequence ID" value="KAL3318227.1"/>
    <property type="molecule type" value="Genomic_DNA"/>
</dbReference>
<keyword evidence="4" id="KW-1185">Reference proteome</keyword>
<dbReference type="InterPro" id="IPR056741">
    <property type="entry name" value="BLTP1_M"/>
</dbReference>
<dbReference type="Proteomes" id="UP001626550">
    <property type="component" value="Unassembled WGS sequence"/>
</dbReference>
<evidence type="ECO:0000259" key="2">
    <source>
        <dbReference type="Pfam" id="PF25039"/>
    </source>
</evidence>
<feature type="region of interest" description="Disordered" evidence="1">
    <location>
        <begin position="256"/>
        <end position="293"/>
    </location>
</feature>
<dbReference type="PANTHER" id="PTHR31640">
    <property type="entry name" value="TRANSMEMBRANE PROTEIN KIAA1109"/>
    <property type="match status" value="1"/>
</dbReference>
<feature type="region of interest" description="Disordered" evidence="1">
    <location>
        <begin position="497"/>
        <end position="516"/>
    </location>
</feature>
<protein>
    <recommendedName>
        <fullName evidence="2">Bridge-like lipid transfer protein family member 1 middle region domain-containing protein</fullName>
    </recommendedName>
</protein>
<dbReference type="InterPro" id="IPR033616">
    <property type="entry name" value="BLTP1"/>
</dbReference>
<feature type="domain" description="Bridge-like lipid transfer protein family member 1 middle region" evidence="2">
    <location>
        <begin position="610"/>
        <end position="721"/>
    </location>
</feature>
<feature type="compositionally biased region" description="Polar residues" evidence="1">
    <location>
        <begin position="256"/>
        <end position="273"/>
    </location>
</feature>
<feature type="compositionally biased region" description="Acidic residues" evidence="1">
    <location>
        <begin position="1"/>
        <end position="18"/>
    </location>
</feature>
<dbReference type="AlphaFoldDB" id="A0ABD2QFB4"/>
<comment type="caution">
    <text evidence="3">The sequence shown here is derived from an EMBL/GenBank/DDBJ whole genome shotgun (WGS) entry which is preliminary data.</text>
</comment>
<evidence type="ECO:0000313" key="3">
    <source>
        <dbReference type="EMBL" id="KAL3318227.1"/>
    </source>
</evidence>
<dbReference type="Pfam" id="PF25039">
    <property type="entry name" value="BLTP1_M"/>
    <property type="match status" value="1"/>
</dbReference>
<accession>A0ABD2QFB4</accession>
<evidence type="ECO:0000256" key="1">
    <source>
        <dbReference type="SAM" id="MobiDB-lite"/>
    </source>
</evidence>
<evidence type="ECO:0000313" key="4">
    <source>
        <dbReference type="Proteomes" id="UP001626550"/>
    </source>
</evidence>
<organism evidence="3 4">
    <name type="scientific">Cichlidogyrus casuarinus</name>
    <dbReference type="NCBI Taxonomy" id="1844966"/>
    <lineage>
        <taxon>Eukaryota</taxon>
        <taxon>Metazoa</taxon>
        <taxon>Spiralia</taxon>
        <taxon>Lophotrochozoa</taxon>
        <taxon>Platyhelminthes</taxon>
        <taxon>Monogenea</taxon>
        <taxon>Monopisthocotylea</taxon>
        <taxon>Dactylogyridea</taxon>
        <taxon>Ancyrocephalidae</taxon>
        <taxon>Cichlidogyrus</taxon>
    </lineage>
</organism>
<dbReference type="PANTHER" id="PTHR31640:SF1">
    <property type="entry name" value="BRIDGE-LIKE LIPID TRANSFER PROTEIN FAMILY MEMBER 1"/>
    <property type="match status" value="1"/>
</dbReference>
<name>A0ABD2QFB4_9PLAT</name>
<reference evidence="3 4" key="1">
    <citation type="submission" date="2024-11" db="EMBL/GenBank/DDBJ databases">
        <title>Adaptive evolution of stress response genes in parasites aligns with host niche diversity.</title>
        <authorList>
            <person name="Hahn C."/>
            <person name="Resl P."/>
        </authorList>
    </citation>
    <scope>NUCLEOTIDE SEQUENCE [LARGE SCALE GENOMIC DNA]</scope>
    <source>
        <strain evidence="3">EGGRZ-B1_66</strain>
        <tissue evidence="3">Body</tissue>
    </source>
</reference>
<gene>
    <name evidence="3" type="ORF">Ciccas_003118</name>
</gene>
<sequence length="787" mass="87149">MACLQDDDDDDDDSDSNELPEPSMPPPPPRQNVKLRERPSTLLPQKTAMGGDRGTTAKNFVDLSSKLHRPITENVLLKPAYARHLSQFECVQNWAEPLDIKSRWPICERLLKGGKGRLCRCLGRANPPLFIARRHGLSAQMMFARGGPYSHQEQIAEEDQEDTVPVNTAQGRSRGESSCSYNSSLEKHLLMSGAPDCSLRSSATIWLEGPINMFFTPLFVEALERYISILIPVIGNLPPSAAIDAMHARCLSNRTEMVSRPPDSTDSLPQSEPASPEKTAKNHKPAKLHTTIIPPKSMPKTAIETRASRLSTLASSTAVSPTSHDSRTILMPKDRLSKANVELRGGNKTTNESAEVLCNYATAQVQSLKIGAISVERINLCFLQLYAVEQIVHVDTLKSGLLDLSCVSLMSFAVDEIAFDIMLKEKWESKMPGLVPQIDLSPDRKPVNNALANVLTRDSPVPKKTNSGSVLVDASQRLSGSGRISQKIRRLTPSSQINRRSFGSKGSRYESLSAFSPNEEPGALLLDQFPETDDHGEHLMTSHVKRLSLFGHRRQPSAPPDLHTTPHTDNVANNTPLEDMTRVDHSEPTSIDAFSNCHLDDVELMPRVKHTEELVGSVRIKRIHGQLRRLTRDSEFNSNVLLTAIPFYNSRVFFAFQSDPHAYSSVPPASTETTEYVQTRRFGNVRPAFKTCGNLQEKTSGWIMFECGLESLTLTCLHRSGFPDVPTPDDSVSSRQHSFHKQSATSCSLHRPSGATEDEQVDQLALGINVSRLNSPSNFCTHQINRH</sequence>